<evidence type="ECO:0000256" key="5">
    <source>
        <dbReference type="ARBA" id="ARBA00023136"/>
    </source>
</evidence>
<dbReference type="InterPro" id="IPR028055">
    <property type="entry name" value="YidC/Oxa/ALB_C"/>
</dbReference>
<dbReference type="GO" id="GO:0010027">
    <property type="term" value="P:thylakoid membrane organization"/>
    <property type="evidence" value="ECO:0007669"/>
    <property type="project" value="TreeGrafter"/>
</dbReference>
<dbReference type="NCBIfam" id="TIGR03592">
    <property type="entry name" value="yidC_oxa1_cterm"/>
    <property type="match status" value="1"/>
</dbReference>
<dbReference type="GO" id="GO:0032977">
    <property type="term" value="F:membrane insertase activity"/>
    <property type="evidence" value="ECO:0007669"/>
    <property type="project" value="InterPro"/>
</dbReference>
<feature type="transmembrane region" description="Helical" evidence="7">
    <location>
        <begin position="321"/>
        <end position="346"/>
    </location>
</feature>
<sequence length="511" mass="56333">MTSQGCSSGSLVCRGARGLYRCGRQTGCPRRDTSLLSRRTRPRSFDASCGAISATDIGESITIVPDVITAAIFASEQIADLSESTFTVGATVVDSSHATLFAELSALTEITGPQRMEGILSPVSDLLEEFVLATQRYFSDAGVRYPLGSSIIFTTFVVKALTYPFTKVQVESALNMQNLQPQVNAVREKYRDDQEQMNIEINRLYEDNQVSPLAGCGPLLLTLPVVWGLYRAFNNASIDGSFDEPWFFIPSLAGPTPDRSLAWLLPLDDNYQPPLGWHDASLYLVVPILTVASQYVSMSILSPVKDLNDPNTAETEQQSFLLNFLPLFIGYISLTVPAGLTLYWLFNNIFTTATQVYLRQGGGAVAKVEKIKDVKLKVPLGCAIVDQNSTDQLSVHDVFEGPYVLVTDSGEIDLAYSGEIDLAYSALPDHDKAYGFYLSPELRSAKTDKWRLHMEKRGKRSLDPAERYNATPEELRLLISEYLKLGMVAEAEEISVELGRLGSETERSDPL</sequence>
<name>A0A7R9XXT4_MICPS</name>
<evidence type="ECO:0000256" key="7">
    <source>
        <dbReference type="SAM" id="Phobius"/>
    </source>
</evidence>
<dbReference type="Pfam" id="PF02096">
    <property type="entry name" value="60KD_IMP"/>
    <property type="match status" value="1"/>
</dbReference>
<keyword evidence="3 6" id="KW-0812">Transmembrane</keyword>
<evidence type="ECO:0000259" key="8">
    <source>
        <dbReference type="Pfam" id="PF02096"/>
    </source>
</evidence>
<dbReference type="AlphaFoldDB" id="A0A7R9XXT4"/>
<protein>
    <recommendedName>
        <fullName evidence="8">Membrane insertase YidC/Oxa/ALB C-terminal domain-containing protein</fullName>
    </recommendedName>
</protein>
<dbReference type="PANTHER" id="PTHR12428:SF14">
    <property type="entry name" value="ALBINO3-LIKE PROTEIN 1, CHLOROPLASTIC"/>
    <property type="match status" value="1"/>
</dbReference>
<comment type="subcellular location">
    <subcellularLocation>
        <location evidence="1 6">Membrane</location>
        <topology evidence="1 6">Multi-pass membrane protein</topology>
    </subcellularLocation>
</comment>
<dbReference type="EMBL" id="HBDY01005777">
    <property type="protein sequence ID" value="CAD8234750.1"/>
    <property type="molecule type" value="Transcribed_RNA"/>
</dbReference>
<proteinExistence type="inferred from homology"/>
<dbReference type="InterPro" id="IPR001708">
    <property type="entry name" value="YidC/ALB3/OXA1/COX18"/>
</dbReference>
<evidence type="ECO:0000256" key="6">
    <source>
        <dbReference type="RuleBase" id="RU003945"/>
    </source>
</evidence>
<evidence type="ECO:0000256" key="2">
    <source>
        <dbReference type="ARBA" id="ARBA00010583"/>
    </source>
</evidence>
<dbReference type="InterPro" id="IPR047196">
    <property type="entry name" value="YidC_ALB_C"/>
</dbReference>
<evidence type="ECO:0000256" key="1">
    <source>
        <dbReference type="ARBA" id="ARBA00004141"/>
    </source>
</evidence>
<accession>A0A7R9XXT4</accession>
<dbReference type="GO" id="GO:0051205">
    <property type="term" value="P:protein insertion into membrane"/>
    <property type="evidence" value="ECO:0007669"/>
    <property type="project" value="TreeGrafter"/>
</dbReference>
<organism evidence="9">
    <name type="scientific">Micromonas pusilla</name>
    <name type="common">Picoplanktonic green alga</name>
    <name type="synonym">Chromulina pusilla</name>
    <dbReference type="NCBI Taxonomy" id="38833"/>
    <lineage>
        <taxon>Eukaryota</taxon>
        <taxon>Viridiplantae</taxon>
        <taxon>Chlorophyta</taxon>
        <taxon>Mamiellophyceae</taxon>
        <taxon>Mamiellales</taxon>
        <taxon>Mamiellaceae</taxon>
        <taxon>Micromonas</taxon>
    </lineage>
</organism>
<keyword evidence="4 7" id="KW-1133">Transmembrane helix</keyword>
<dbReference type="GO" id="GO:0072598">
    <property type="term" value="P:protein localization to chloroplast"/>
    <property type="evidence" value="ECO:0007669"/>
    <property type="project" value="TreeGrafter"/>
</dbReference>
<gene>
    <name evidence="9" type="ORF">MPUS1402_LOCUS4382</name>
</gene>
<reference evidence="9" key="1">
    <citation type="submission" date="2021-01" db="EMBL/GenBank/DDBJ databases">
        <authorList>
            <person name="Corre E."/>
            <person name="Pelletier E."/>
            <person name="Niang G."/>
            <person name="Scheremetjew M."/>
            <person name="Finn R."/>
            <person name="Kale V."/>
            <person name="Holt S."/>
            <person name="Cochrane G."/>
            <person name="Meng A."/>
            <person name="Brown T."/>
            <person name="Cohen L."/>
        </authorList>
    </citation>
    <scope>NUCLEOTIDE SEQUENCE</scope>
    <source>
        <strain evidence="9">RCC1614</strain>
    </source>
</reference>
<keyword evidence="5 7" id="KW-0472">Membrane</keyword>
<dbReference type="GO" id="GO:0009535">
    <property type="term" value="C:chloroplast thylakoid membrane"/>
    <property type="evidence" value="ECO:0007669"/>
    <property type="project" value="TreeGrafter"/>
</dbReference>
<evidence type="ECO:0000256" key="3">
    <source>
        <dbReference type="ARBA" id="ARBA00022692"/>
    </source>
</evidence>
<evidence type="ECO:0000313" key="9">
    <source>
        <dbReference type="EMBL" id="CAD8234750.1"/>
    </source>
</evidence>
<evidence type="ECO:0000256" key="4">
    <source>
        <dbReference type="ARBA" id="ARBA00022989"/>
    </source>
</evidence>
<dbReference type="PANTHER" id="PTHR12428">
    <property type="entry name" value="OXA1"/>
    <property type="match status" value="1"/>
</dbReference>
<comment type="similarity">
    <text evidence="2">Belongs to the OXA1/ALB3/YidC (TC 2.A.9.2) family.</text>
</comment>
<comment type="similarity">
    <text evidence="6">Belongs to the OXA1/ALB3/YidC family.</text>
</comment>
<feature type="domain" description="Membrane insertase YidC/Oxa/ALB C-terminal" evidence="8">
    <location>
        <begin position="148"/>
        <end position="359"/>
    </location>
</feature>
<dbReference type="CDD" id="cd20070">
    <property type="entry name" value="5TM_YidC_Alb3"/>
    <property type="match status" value="1"/>
</dbReference>